<dbReference type="EMBL" id="KN832974">
    <property type="protein sequence ID" value="KIM89617.1"/>
    <property type="molecule type" value="Genomic_DNA"/>
</dbReference>
<reference evidence="1 2" key="1">
    <citation type="submission" date="2014-04" db="EMBL/GenBank/DDBJ databases">
        <authorList>
            <consortium name="DOE Joint Genome Institute"/>
            <person name="Kuo A."/>
            <person name="Tarkka M."/>
            <person name="Buscot F."/>
            <person name="Kohler A."/>
            <person name="Nagy L.G."/>
            <person name="Floudas D."/>
            <person name="Copeland A."/>
            <person name="Barry K.W."/>
            <person name="Cichocki N."/>
            <person name="Veneault-Fourrey C."/>
            <person name="LaButti K."/>
            <person name="Lindquist E.A."/>
            <person name="Lipzen A."/>
            <person name="Lundell T."/>
            <person name="Morin E."/>
            <person name="Murat C."/>
            <person name="Sun H."/>
            <person name="Tunlid A."/>
            <person name="Henrissat B."/>
            <person name="Grigoriev I.V."/>
            <person name="Hibbett D.S."/>
            <person name="Martin F."/>
            <person name="Nordberg H.P."/>
            <person name="Cantor M.N."/>
            <person name="Hua S.X."/>
        </authorList>
    </citation>
    <scope>NUCLEOTIDE SEQUENCE [LARGE SCALE GENOMIC DNA]</scope>
    <source>
        <strain evidence="1 2">F 1598</strain>
    </source>
</reference>
<dbReference type="InParanoid" id="A0A0C3CIV5"/>
<reference evidence="2" key="2">
    <citation type="submission" date="2015-01" db="EMBL/GenBank/DDBJ databases">
        <title>Evolutionary Origins and Diversification of the Mycorrhizal Mutualists.</title>
        <authorList>
            <consortium name="DOE Joint Genome Institute"/>
            <consortium name="Mycorrhizal Genomics Consortium"/>
            <person name="Kohler A."/>
            <person name="Kuo A."/>
            <person name="Nagy L.G."/>
            <person name="Floudas D."/>
            <person name="Copeland A."/>
            <person name="Barry K.W."/>
            <person name="Cichocki N."/>
            <person name="Veneault-Fourrey C."/>
            <person name="LaButti K."/>
            <person name="Lindquist E.A."/>
            <person name="Lipzen A."/>
            <person name="Lundell T."/>
            <person name="Morin E."/>
            <person name="Murat C."/>
            <person name="Riley R."/>
            <person name="Ohm R."/>
            <person name="Sun H."/>
            <person name="Tunlid A."/>
            <person name="Henrissat B."/>
            <person name="Grigoriev I.V."/>
            <person name="Hibbett D.S."/>
            <person name="Martin F."/>
        </authorList>
    </citation>
    <scope>NUCLEOTIDE SEQUENCE [LARGE SCALE GENOMIC DNA]</scope>
    <source>
        <strain evidence="2">F 1598</strain>
    </source>
</reference>
<protein>
    <submittedName>
        <fullName evidence="1">Uncharacterized protein</fullName>
    </submittedName>
</protein>
<keyword evidence="2" id="KW-1185">Reference proteome</keyword>
<dbReference type="HOGENOM" id="CLU_064782_0_0_1"/>
<proteinExistence type="predicted"/>
<accession>A0A0C3CIV5</accession>
<name>A0A0C3CIV5_PILCF</name>
<evidence type="ECO:0000313" key="1">
    <source>
        <dbReference type="EMBL" id="KIM89617.1"/>
    </source>
</evidence>
<dbReference type="Proteomes" id="UP000054166">
    <property type="component" value="Unassembled WGS sequence"/>
</dbReference>
<dbReference type="SUPFAM" id="SSF52047">
    <property type="entry name" value="RNI-like"/>
    <property type="match status" value="1"/>
</dbReference>
<sequence>MRRRHRDNILVHQPRSGWPPCNTSNDEENYSESAAEIHEIATLPLGSHVRHLCLALRELNYYSFETVTTLSQEYCDDAVPIIRGVPFLQSLKISARFNQPDHAFNLSPVFCQALATLQHLHTLKILGLTIPADCPILRWVEHLQTDTQIHSFESFPRLKDLRYVPEASLLSYNIPSNVLARLEILHYYPPDKDDDCALLPQVCRELKDRDAPSDHPLLLRELVLTGYPRHNELLDIVHGLASPHLHTFVCFGLGYGDEVQYNDIIEVIGKVFPNLTTLKFPISPFHDHSVLGDGNE</sequence>
<dbReference type="AlphaFoldDB" id="A0A0C3CIV5"/>
<evidence type="ECO:0000313" key="2">
    <source>
        <dbReference type="Proteomes" id="UP000054166"/>
    </source>
</evidence>
<organism evidence="1 2">
    <name type="scientific">Piloderma croceum (strain F 1598)</name>
    <dbReference type="NCBI Taxonomy" id="765440"/>
    <lineage>
        <taxon>Eukaryota</taxon>
        <taxon>Fungi</taxon>
        <taxon>Dikarya</taxon>
        <taxon>Basidiomycota</taxon>
        <taxon>Agaricomycotina</taxon>
        <taxon>Agaricomycetes</taxon>
        <taxon>Agaricomycetidae</taxon>
        <taxon>Atheliales</taxon>
        <taxon>Atheliaceae</taxon>
        <taxon>Piloderma</taxon>
    </lineage>
</organism>
<gene>
    <name evidence="1" type="ORF">PILCRDRAFT_812440</name>
</gene>